<reference evidence="1 2" key="1">
    <citation type="journal article" date="2018" name="Sci. Rep.">
        <title>Genomic signatures of local adaptation to the degree of environmental predictability in rotifers.</title>
        <authorList>
            <person name="Franch-Gras L."/>
            <person name="Hahn C."/>
            <person name="Garcia-Roger E.M."/>
            <person name="Carmona M.J."/>
            <person name="Serra M."/>
            <person name="Gomez A."/>
        </authorList>
    </citation>
    <scope>NUCLEOTIDE SEQUENCE [LARGE SCALE GENOMIC DNA]</scope>
    <source>
        <strain evidence="1">HYR1</strain>
    </source>
</reference>
<name>A0A3M7Q2W3_BRAPC</name>
<gene>
    <name evidence="1" type="ORF">BpHYR1_004194</name>
</gene>
<dbReference type="EMBL" id="REGN01007753">
    <property type="protein sequence ID" value="RNA05355.1"/>
    <property type="molecule type" value="Genomic_DNA"/>
</dbReference>
<accession>A0A3M7Q2W3</accession>
<dbReference type="AlphaFoldDB" id="A0A3M7Q2W3"/>
<sequence>MNEARRICLFSETDPNISQKQLIQKLACEFKIRIPASTIKKELYIFGIAISALKTCLYVTKC</sequence>
<protein>
    <submittedName>
        <fullName evidence="1">Uncharacterized protein</fullName>
    </submittedName>
</protein>
<organism evidence="1 2">
    <name type="scientific">Brachionus plicatilis</name>
    <name type="common">Marine rotifer</name>
    <name type="synonym">Brachionus muelleri</name>
    <dbReference type="NCBI Taxonomy" id="10195"/>
    <lineage>
        <taxon>Eukaryota</taxon>
        <taxon>Metazoa</taxon>
        <taxon>Spiralia</taxon>
        <taxon>Gnathifera</taxon>
        <taxon>Rotifera</taxon>
        <taxon>Eurotatoria</taxon>
        <taxon>Monogononta</taxon>
        <taxon>Pseudotrocha</taxon>
        <taxon>Ploima</taxon>
        <taxon>Brachionidae</taxon>
        <taxon>Brachionus</taxon>
    </lineage>
</organism>
<comment type="caution">
    <text evidence="1">The sequence shown here is derived from an EMBL/GenBank/DDBJ whole genome shotgun (WGS) entry which is preliminary data.</text>
</comment>
<evidence type="ECO:0000313" key="1">
    <source>
        <dbReference type="EMBL" id="RNA05355.1"/>
    </source>
</evidence>
<proteinExistence type="predicted"/>
<dbReference type="Proteomes" id="UP000276133">
    <property type="component" value="Unassembled WGS sequence"/>
</dbReference>
<evidence type="ECO:0000313" key="2">
    <source>
        <dbReference type="Proteomes" id="UP000276133"/>
    </source>
</evidence>
<keyword evidence="2" id="KW-1185">Reference proteome</keyword>